<accession>A0A7I7Y2N8</accession>
<dbReference type="Gene3D" id="2.30.110.10">
    <property type="entry name" value="Electron Transport, Fmn-binding Protein, Chain A"/>
    <property type="match status" value="1"/>
</dbReference>
<proteinExistence type="predicted"/>
<dbReference type="InterPro" id="IPR004378">
    <property type="entry name" value="F420H2_quin_Rdtase"/>
</dbReference>
<evidence type="ECO:0000313" key="1">
    <source>
        <dbReference type="EMBL" id="BBZ35403.1"/>
    </source>
</evidence>
<gene>
    <name evidence="1" type="ORF">MCNF_40080</name>
</gene>
<sequence length="128" mass="14444">MVRFSQRRAEFNRRVTNRLVRPLSGYLPMWSIVEHTGRRSGATYRTPVSMFSTPDGVAVLLPYGPQRDWIRNLESAGGGRVKFAGRTFAVDQPRVVPTTTALADLKTPWRQLMARAGIDDTLLLRRAS</sequence>
<dbReference type="RefSeq" id="WP_085156142.1">
    <property type="nucleotide sequence ID" value="NZ_AP022612.1"/>
</dbReference>
<dbReference type="GO" id="GO:0016491">
    <property type="term" value="F:oxidoreductase activity"/>
    <property type="evidence" value="ECO:0007669"/>
    <property type="project" value="InterPro"/>
</dbReference>
<dbReference type="Proteomes" id="UP000466931">
    <property type="component" value="Chromosome"/>
</dbReference>
<evidence type="ECO:0000313" key="2">
    <source>
        <dbReference type="Proteomes" id="UP000466931"/>
    </source>
</evidence>
<dbReference type="NCBIfam" id="TIGR00026">
    <property type="entry name" value="hi_GC_TIGR00026"/>
    <property type="match status" value="1"/>
</dbReference>
<reference evidence="1" key="2">
    <citation type="submission" date="2020-02" db="EMBL/GenBank/DDBJ databases">
        <authorList>
            <person name="Matsumoto Y."/>
            <person name="Motooka D."/>
            <person name="Nakamura S."/>
        </authorList>
    </citation>
    <scope>NUCLEOTIDE SEQUENCE</scope>
    <source>
        <strain evidence="1">JCM 13671</strain>
    </source>
</reference>
<dbReference type="InterPro" id="IPR012349">
    <property type="entry name" value="Split_barrel_FMN-bd"/>
</dbReference>
<dbReference type="EMBL" id="AP022612">
    <property type="protein sequence ID" value="BBZ35403.1"/>
    <property type="molecule type" value="Genomic_DNA"/>
</dbReference>
<reference evidence="1" key="1">
    <citation type="journal article" date="2019" name="Emerg. Microbes Infect.">
        <title>Comprehensive subspecies identification of 175 nontuberculous mycobacteria species based on 7547 genomic profiles.</title>
        <authorList>
            <person name="Matsumoto Y."/>
            <person name="Kinjo T."/>
            <person name="Motooka D."/>
            <person name="Nabeya D."/>
            <person name="Jung N."/>
            <person name="Uechi K."/>
            <person name="Horii T."/>
            <person name="Iida T."/>
            <person name="Fujita J."/>
            <person name="Nakamura S."/>
        </authorList>
    </citation>
    <scope>NUCLEOTIDE SEQUENCE [LARGE SCALE GENOMIC DNA]</scope>
    <source>
        <strain evidence="1">JCM 13671</strain>
    </source>
</reference>
<keyword evidence="2" id="KW-1185">Reference proteome</keyword>
<dbReference type="OrthoDB" id="3778270at2"/>
<name>A0A7I7Y2N8_9MYCO</name>
<organism evidence="1 2">
    <name type="scientific">Mycolicibacterium confluentis</name>
    <dbReference type="NCBI Taxonomy" id="28047"/>
    <lineage>
        <taxon>Bacteria</taxon>
        <taxon>Bacillati</taxon>
        <taxon>Actinomycetota</taxon>
        <taxon>Actinomycetes</taxon>
        <taxon>Mycobacteriales</taxon>
        <taxon>Mycobacteriaceae</taxon>
        <taxon>Mycolicibacterium</taxon>
    </lineage>
</organism>
<protein>
    <submittedName>
        <fullName evidence="1">Uncharacterized protein</fullName>
    </submittedName>
</protein>
<dbReference type="AlphaFoldDB" id="A0A7I7Y2N8"/>